<dbReference type="EMBL" id="UINC01076020">
    <property type="protein sequence ID" value="SVC14781.1"/>
    <property type="molecule type" value="Genomic_DNA"/>
</dbReference>
<evidence type="ECO:0000313" key="2">
    <source>
        <dbReference type="EMBL" id="SVC14781.1"/>
    </source>
</evidence>
<accession>A0A382JW50</accession>
<proteinExistence type="predicted"/>
<name>A0A382JW50_9ZZZZ</name>
<gene>
    <name evidence="2" type="ORF">METZ01_LOCUS267635</name>
</gene>
<keyword evidence="1" id="KW-0472">Membrane</keyword>
<sequence>MLTRFLFILLIIIAWMLVVRVVKNWMAQGRQRTGRGGREISGGWELIRPIGQFVTKQLEKLRNILEIRDDTGLRTIATILEVAHRAENGPEMDPAEVRELLNEPNDAFRARLFNGDEVNVTGWLRTAADTLGDFRPELSGYETKGVILKAFKEMHQKRIFFPPDQRMRPIPNPPSPPSIDNRFTHFLEFQDSFDKDAAFQEWFGMDDEELPEGAMLPLLHLATGKSEQVEDLLYRYGARLYPAVIEYLCHPEQYTQESETLPYQTIFKLIGTWPRQYAEPLFRGAFESGWNDCAGFLPSEPWAENLVAVFADSPYGPPGRS</sequence>
<reference evidence="2" key="1">
    <citation type="submission" date="2018-05" db="EMBL/GenBank/DDBJ databases">
        <authorList>
            <person name="Lanie J.A."/>
            <person name="Ng W.-L."/>
            <person name="Kazmierczak K.M."/>
            <person name="Andrzejewski T.M."/>
            <person name="Davidsen T.M."/>
            <person name="Wayne K.J."/>
            <person name="Tettelin H."/>
            <person name="Glass J.I."/>
            <person name="Rusch D."/>
            <person name="Podicherti R."/>
            <person name="Tsui H.-C.T."/>
            <person name="Winkler M.E."/>
        </authorList>
    </citation>
    <scope>NUCLEOTIDE SEQUENCE</scope>
</reference>
<keyword evidence="1" id="KW-0812">Transmembrane</keyword>
<feature type="transmembrane region" description="Helical" evidence="1">
    <location>
        <begin position="6"/>
        <end position="22"/>
    </location>
</feature>
<organism evidence="2">
    <name type="scientific">marine metagenome</name>
    <dbReference type="NCBI Taxonomy" id="408172"/>
    <lineage>
        <taxon>unclassified sequences</taxon>
        <taxon>metagenomes</taxon>
        <taxon>ecological metagenomes</taxon>
    </lineage>
</organism>
<dbReference type="AlphaFoldDB" id="A0A382JW50"/>
<keyword evidence="1" id="KW-1133">Transmembrane helix</keyword>
<evidence type="ECO:0000256" key="1">
    <source>
        <dbReference type="SAM" id="Phobius"/>
    </source>
</evidence>
<protein>
    <submittedName>
        <fullName evidence="2">Uncharacterized protein</fullName>
    </submittedName>
</protein>